<name>A0A2S9SPG3_9BACT</name>
<dbReference type="OrthoDB" id="9762378at2"/>
<dbReference type="InterPro" id="IPR046880">
    <property type="entry name" value="TPR-S"/>
</dbReference>
<accession>A0A2S9SPG3</accession>
<dbReference type="Proteomes" id="UP000238649">
    <property type="component" value="Unassembled WGS sequence"/>
</dbReference>
<dbReference type="Pfam" id="PF20308">
    <property type="entry name" value="TPR-S"/>
    <property type="match status" value="1"/>
</dbReference>
<reference evidence="1 2" key="1">
    <citation type="submission" date="2017-09" db="EMBL/GenBank/DDBJ databases">
        <title>Reassesment of A. cryaerophilus.</title>
        <authorList>
            <person name="Perez-Cataluna A."/>
            <person name="Collado L."/>
            <person name="Salgado O."/>
            <person name="Lefinanco V."/>
            <person name="Figueras M.J."/>
        </authorList>
    </citation>
    <scope>NUCLEOTIDE SEQUENCE [LARGE SCALE GENOMIC DNA]</scope>
    <source>
        <strain evidence="1 2">LMG 9871</strain>
    </source>
</reference>
<proteinExistence type="predicted"/>
<dbReference type="EMBL" id="NXGH01000029">
    <property type="protein sequence ID" value="PRM88485.1"/>
    <property type="molecule type" value="Genomic_DNA"/>
</dbReference>
<gene>
    <name evidence="1" type="ORF">CJ671_08905</name>
</gene>
<comment type="caution">
    <text evidence="1">The sequence shown here is derived from an EMBL/GenBank/DDBJ whole genome shotgun (WGS) entry which is preliminary data.</text>
</comment>
<protein>
    <submittedName>
        <fullName evidence="1">Uncharacterized protein</fullName>
    </submittedName>
</protein>
<dbReference type="AlphaFoldDB" id="A0A2S9SPG3"/>
<evidence type="ECO:0000313" key="1">
    <source>
        <dbReference type="EMBL" id="PRM88485.1"/>
    </source>
</evidence>
<dbReference type="RefSeq" id="WP_105912358.1">
    <property type="nucleotide sequence ID" value="NZ_NXGH01000029.1"/>
</dbReference>
<sequence length="464" mass="55782">MDCKEIKKLLLKENINEDNYLTELKDILKIYKIYLKYCDMSNVDSFEKVLIDNFSVKYLDWPSKIDFLREKFIKPVYSKDQFSKYLSIKLEDYLKKCDKYFNLEDRNSKISKTEFDKINGYKTSSSIRQYLKNVNLLSDKEVKRSYEKEAKFIENFCNIHEISYDWFMKKMYKNFEDLNLLSIKDIRPKIKDYGFNLKQEDINKLLSILNNSEDTIIKEIKKIFNEKSYIYSNDFLIVLLLNSFEKIPNNEIILELIYFIEQKDISEYFKKYIVSIKAKYFSNSQNDEKAIETLENSFDFNVCNEIELINLLAASYKRIGYKESDEESLVKSLQLYKRTFELEKSYYSLINILYILTNLDYEKEFSNYVKKWKEVKVESSWWYFISKLEFYMLQNDVTNLKKELNNIIDIKKISPLNLNSTIRELNYYKDIQGNNNVNEAFTLLLSELEKIRKNSDLGKESHLD</sequence>
<organism evidence="1 2">
    <name type="scientific">Aliarcobacter cryaerophilus</name>
    <dbReference type="NCBI Taxonomy" id="28198"/>
    <lineage>
        <taxon>Bacteria</taxon>
        <taxon>Pseudomonadati</taxon>
        <taxon>Campylobacterota</taxon>
        <taxon>Epsilonproteobacteria</taxon>
        <taxon>Campylobacterales</taxon>
        <taxon>Arcobacteraceae</taxon>
        <taxon>Aliarcobacter</taxon>
    </lineage>
</organism>
<evidence type="ECO:0000313" key="2">
    <source>
        <dbReference type="Proteomes" id="UP000238649"/>
    </source>
</evidence>